<protein>
    <submittedName>
        <fullName evidence="3">Uncharacterized protein</fullName>
    </submittedName>
</protein>
<accession>A0ABP7I077</accession>
<evidence type="ECO:0000313" key="3">
    <source>
        <dbReference type="EMBL" id="GAA3805384.1"/>
    </source>
</evidence>
<dbReference type="RefSeq" id="WP_344938450.1">
    <property type="nucleotide sequence ID" value="NZ_BAAAZR010000004.1"/>
</dbReference>
<evidence type="ECO:0000256" key="2">
    <source>
        <dbReference type="SAM" id="SignalP"/>
    </source>
</evidence>
<keyword evidence="2" id="KW-0732">Signal</keyword>
<dbReference type="EMBL" id="BAAAZR010000004">
    <property type="protein sequence ID" value="GAA3805384.1"/>
    <property type="molecule type" value="Genomic_DNA"/>
</dbReference>
<comment type="caution">
    <text evidence="3">The sequence shown here is derived from an EMBL/GenBank/DDBJ whole genome shotgun (WGS) entry which is preliminary data.</text>
</comment>
<reference evidence="4" key="1">
    <citation type="journal article" date="2019" name="Int. J. Syst. Evol. Microbiol.">
        <title>The Global Catalogue of Microorganisms (GCM) 10K type strain sequencing project: providing services to taxonomists for standard genome sequencing and annotation.</title>
        <authorList>
            <consortium name="The Broad Institute Genomics Platform"/>
            <consortium name="The Broad Institute Genome Sequencing Center for Infectious Disease"/>
            <person name="Wu L."/>
            <person name="Ma J."/>
        </authorList>
    </citation>
    <scope>NUCLEOTIDE SEQUENCE [LARGE SCALE GENOMIC DNA]</scope>
    <source>
        <strain evidence="4">JCM 16908</strain>
    </source>
</reference>
<feature type="signal peptide" evidence="2">
    <location>
        <begin position="1"/>
        <end position="30"/>
    </location>
</feature>
<evidence type="ECO:0000256" key="1">
    <source>
        <dbReference type="SAM" id="MobiDB-lite"/>
    </source>
</evidence>
<evidence type="ECO:0000313" key="4">
    <source>
        <dbReference type="Proteomes" id="UP001500888"/>
    </source>
</evidence>
<feature type="region of interest" description="Disordered" evidence="1">
    <location>
        <begin position="217"/>
        <end position="254"/>
    </location>
</feature>
<dbReference type="Proteomes" id="UP001500888">
    <property type="component" value="Unassembled WGS sequence"/>
</dbReference>
<gene>
    <name evidence="3" type="ORF">GCM10022226_26670</name>
</gene>
<keyword evidence="4" id="KW-1185">Reference proteome</keyword>
<organism evidence="3 4">
    <name type="scientific">Sphaerisporangium flaviroseum</name>
    <dbReference type="NCBI Taxonomy" id="509199"/>
    <lineage>
        <taxon>Bacteria</taxon>
        <taxon>Bacillati</taxon>
        <taxon>Actinomycetota</taxon>
        <taxon>Actinomycetes</taxon>
        <taxon>Streptosporangiales</taxon>
        <taxon>Streptosporangiaceae</taxon>
        <taxon>Sphaerisporangium</taxon>
    </lineage>
</organism>
<feature type="chain" id="PRO_5046767453" evidence="2">
    <location>
        <begin position="31"/>
        <end position="494"/>
    </location>
</feature>
<sequence>MKPVLRRWVPLVVATAFAAGTQATTGPAHADDVVFPFSGMTATTVVSGVVAEDRAVVGGADVLAIAYPAGDALDVPEGTVLRTLVVGAASTDSHGHFSVNVDPAALPAPYVDGRGRLHLEVAISNGDREVRWATTVVRASHPTPIGGEELCGPDVTNGCDPGDPVYVVRGADSERLVVVVGTAGGRPVTPIWSTASAEALGASVPRQLVVDLGARPTVTDPNDDPAAWVTAPQGEDLTREGARTPPPGPSEPIGAAAAAEARRVEATPRTPAFTSVASAIDGGAITRAHMREGTMAATGTAPGPCVTRIVKRYNGREETYMGVYAWSGALATVTQADGADHTLGVAAAGHGAWSSSGSLTLSVRAGDSHTVSRVSDAWAIGTVNYGVLADSCNGRRSLVPLSIGDPIKRFARAYHPRLKASCITLYANSSVWDKDQARNVRIGGGVSVAGFSASAQSGYDTRSKLSFRATRMTRLCGNRSTSVRLSSIVEAHKA</sequence>
<name>A0ABP7I077_9ACTN</name>
<proteinExistence type="predicted"/>